<evidence type="ECO:0000313" key="3">
    <source>
        <dbReference type="Proteomes" id="UP001348817"/>
    </source>
</evidence>
<protein>
    <submittedName>
        <fullName evidence="2">Uncharacterized protein</fullName>
    </submittedName>
</protein>
<dbReference type="KEGG" id="fax:FUAX_28840"/>
<accession>A0AAU9CR47</accession>
<keyword evidence="1" id="KW-0472">Membrane</keyword>
<sequence length="197" mass="22242">MRSAERPADLFCGKSDSIRMKKVAVILVLALPLAMIVFFRVFAEDQFRVPELEGNLSEQLSKDIKFTSLGKVTVAVRMTTEQRSVTVAEEMDRIMDMLGGLPKFSIVWELSDKSKSEELEALFRLNPMLKERVRWVGKGEVFGTDASSLMSSSDVLVLDWTGKPRGAYDSSDSEEMDRLVTELHVLDTEFTQTARDH</sequence>
<gene>
    <name evidence="2" type="ORF">FUAX_28840</name>
</gene>
<reference evidence="2 3" key="1">
    <citation type="submission" date="2021-12" db="EMBL/GenBank/DDBJ databases">
        <title>Genome sequencing of bacteria with rrn-lacking chromosome and rrn-plasmid.</title>
        <authorList>
            <person name="Anda M."/>
            <person name="Iwasaki W."/>
        </authorList>
    </citation>
    <scope>NUCLEOTIDE SEQUENCE [LARGE SCALE GENOMIC DNA]</scope>
    <source>
        <strain evidence="2 3">DSM 100852</strain>
    </source>
</reference>
<keyword evidence="1" id="KW-1133">Transmembrane helix</keyword>
<proteinExistence type="predicted"/>
<dbReference type="Proteomes" id="UP001348817">
    <property type="component" value="Chromosome"/>
</dbReference>
<dbReference type="EMBL" id="AP025314">
    <property type="protein sequence ID" value="BDD10452.1"/>
    <property type="molecule type" value="Genomic_DNA"/>
</dbReference>
<organism evidence="2 3">
    <name type="scientific">Fulvitalea axinellae</name>
    <dbReference type="NCBI Taxonomy" id="1182444"/>
    <lineage>
        <taxon>Bacteria</taxon>
        <taxon>Pseudomonadati</taxon>
        <taxon>Bacteroidota</taxon>
        <taxon>Cytophagia</taxon>
        <taxon>Cytophagales</taxon>
        <taxon>Persicobacteraceae</taxon>
        <taxon>Fulvitalea</taxon>
    </lineage>
</organism>
<feature type="transmembrane region" description="Helical" evidence="1">
    <location>
        <begin position="23"/>
        <end position="43"/>
    </location>
</feature>
<evidence type="ECO:0000313" key="2">
    <source>
        <dbReference type="EMBL" id="BDD10452.1"/>
    </source>
</evidence>
<name>A0AAU9CR47_9BACT</name>
<evidence type="ECO:0000256" key="1">
    <source>
        <dbReference type="SAM" id="Phobius"/>
    </source>
</evidence>
<dbReference type="AlphaFoldDB" id="A0AAU9CR47"/>
<keyword evidence="3" id="KW-1185">Reference proteome</keyword>
<keyword evidence="1" id="KW-0812">Transmembrane</keyword>